<name>A0AAV5UKB7_9BILA</name>
<feature type="region of interest" description="Disordered" evidence="1">
    <location>
        <begin position="226"/>
        <end position="248"/>
    </location>
</feature>
<feature type="region of interest" description="Disordered" evidence="1">
    <location>
        <begin position="499"/>
        <end position="522"/>
    </location>
</feature>
<comment type="caution">
    <text evidence="2">The sequence shown here is derived from an EMBL/GenBank/DDBJ whole genome shotgun (WGS) entry which is preliminary data.</text>
</comment>
<dbReference type="PANTHER" id="PTHR36522">
    <property type="entry name" value="AT HOOK-CONTAINING PROTEIN ATTF-4"/>
    <property type="match status" value="1"/>
</dbReference>
<proteinExistence type="predicted"/>
<keyword evidence="3" id="KW-1185">Reference proteome</keyword>
<protein>
    <recommendedName>
        <fullName evidence="4">HTH psq-type domain-containing protein</fullName>
    </recommendedName>
</protein>
<dbReference type="AlphaFoldDB" id="A0AAV5UKB7"/>
<feature type="region of interest" description="Disordered" evidence="1">
    <location>
        <begin position="96"/>
        <end position="115"/>
    </location>
</feature>
<accession>A0AAV5UKB7</accession>
<dbReference type="EMBL" id="BTSX01000006">
    <property type="protein sequence ID" value="GMT06762.1"/>
    <property type="molecule type" value="Genomic_DNA"/>
</dbReference>
<reference evidence="2" key="1">
    <citation type="submission" date="2023-10" db="EMBL/GenBank/DDBJ databases">
        <title>Genome assembly of Pristionchus species.</title>
        <authorList>
            <person name="Yoshida K."/>
            <person name="Sommer R.J."/>
        </authorList>
    </citation>
    <scope>NUCLEOTIDE SEQUENCE</scope>
    <source>
        <strain evidence="2">RS0144</strain>
    </source>
</reference>
<sequence>DDLHIVELVDDTKEDSQTPTDKGSIMDEDECLPSNSKLANEVTSLQKQCTVLSHQMNMIMGALRLPRCACPTCIDAARHNQLPHMRLPCQNGNAAAPAAAAAPPTPHAAASAPAAPQLSHALGTPVAIPIHNGVRIINPQAMMMQRVVPPVMPVTPVSPVTPIKEMPSCLQPESRPTVIESTPSENGSTSTEGESKEPSVIHTSPQTDAAAKQFLTTLGVIQSITSASTPSTPANPFAEQNHGGRRSKYCTPEEKREVAEYASKHGAANAARKFGIPASVAAYYQRKLAKIKQNGMQATALVMAQSLGVPPVHIKPESMPSTADSIESPMMNLDCTPGTPTTPSFLRGRGRGRPKLIGDELDAELIEYMVKLKTEHPTFHLNADGALELARDYILKHSPGILKENGGNVELKKTWAMKLVSRIAERQEEIKLGLPAGALNNYGRTGLQQLQSLSGVNNIFSDLFNQLAKTPMDQIMMPEITNVKELNLSDFTAFADDSMNEEKEHDGSTTPEVNDVSDEAEAEKAIEGIQSCQASLTAC</sequence>
<dbReference type="Proteomes" id="UP001432027">
    <property type="component" value="Unassembled WGS sequence"/>
</dbReference>
<evidence type="ECO:0000313" key="3">
    <source>
        <dbReference type="Proteomes" id="UP001432027"/>
    </source>
</evidence>
<feature type="compositionally biased region" description="Low complexity" evidence="1">
    <location>
        <begin position="180"/>
        <end position="192"/>
    </location>
</feature>
<evidence type="ECO:0000313" key="2">
    <source>
        <dbReference type="EMBL" id="GMT06762.1"/>
    </source>
</evidence>
<evidence type="ECO:0008006" key="4">
    <source>
        <dbReference type="Google" id="ProtNLM"/>
    </source>
</evidence>
<dbReference type="PANTHER" id="PTHR36522:SF1">
    <property type="entry name" value="AT HOOK-CONTAINING PROTEIN ATTF-4"/>
    <property type="match status" value="1"/>
</dbReference>
<dbReference type="InterPro" id="IPR038839">
    <property type="entry name" value="Attf-4-like"/>
</dbReference>
<feature type="non-terminal residue" evidence="2">
    <location>
        <position position="1"/>
    </location>
</feature>
<gene>
    <name evidence="2" type="ORF">PENTCL1PPCAC_28936</name>
</gene>
<organism evidence="2 3">
    <name type="scientific">Pristionchus entomophagus</name>
    <dbReference type="NCBI Taxonomy" id="358040"/>
    <lineage>
        <taxon>Eukaryota</taxon>
        <taxon>Metazoa</taxon>
        <taxon>Ecdysozoa</taxon>
        <taxon>Nematoda</taxon>
        <taxon>Chromadorea</taxon>
        <taxon>Rhabditida</taxon>
        <taxon>Rhabditina</taxon>
        <taxon>Diplogasteromorpha</taxon>
        <taxon>Diplogasteroidea</taxon>
        <taxon>Neodiplogasteridae</taxon>
        <taxon>Pristionchus</taxon>
    </lineage>
</organism>
<feature type="compositionally biased region" description="Low complexity" evidence="1">
    <location>
        <begin position="226"/>
        <end position="238"/>
    </location>
</feature>
<evidence type="ECO:0000256" key="1">
    <source>
        <dbReference type="SAM" id="MobiDB-lite"/>
    </source>
</evidence>
<feature type="region of interest" description="Disordered" evidence="1">
    <location>
        <begin position="165"/>
        <end position="201"/>
    </location>
</feature>